<dbReference type="AlphaFoldDB" id="A0A9X4LJN2"/>
<dbReference type="Pfam" id="PF14347">
    <property type="entry name" value="DUF4399"/>
    <property type="match status" value="2"/>
</dbReference>
<evidence type="ECO:0000256" key="1">
    <source>
        <dbReference type="SAM" id="SignalP"/>
    </source>
</evidence>
<accession>A0A9X4LJN2</accession>
<gene>
    <name evidence="3" type="ORF">EXJ73_20060</name>
</gene>
<feature type="chain" id="PRO_5040972360" evidence="1">
    <location>
        <begin position="27"/>
        <end position="305"/>
    </location>
</feature>
<protein>
    <submittedName>
        <fullName evidence="3">DUF4399 domain-containing protein</fullName>
    </submittedName>
</protein>
<dbReference type="RefSeq" id="WP_268149668.1">
    <property type="nucleotide sequence ID" value="NZ_JAPPUW010000007.1"/>
</dbReference>
<sequence>MGSAAHPARGHGLLPTLALCLAPALAAAEPLPADPLERQCWLAHTGQRAAVDLREPISVHFSNLKNGDRVRTPFWVEFGVRGMGVIPAGNPNDKAGHHHILIDTPLPRDHTAPIPFSATYRHFGKGQTGTELDLPPGRHTLRLLFADHAHKPYFVFSNEIAVEVTGKRAGTPAPRVQAGDAASCEAWYQDQRATPRAAAGREVYVKNLRDGEVVTSPFTVSLGVLGAGLGVAPAGSSIKDTGHFLLSFSQKGGAVQRQNLADGRTEAIVDLPLGEFELQVALQDGAGNLLLKGTPMHVGVNRHER</sequence>
<dbReference type="EMBL" id="SGUG01000040">
    <property type="protein sequence ID" value="MDG0864757.1"/>
    <property type="molecule type" value="Genomic_DNA"/>
</dbReference>
<name>A0A9X4LJN2_9BURK</name>
<organism evidence="3 4">
    <name type="scientific">Pelomonas aquatica</name>
    <dbReference type="NCBI Taxonomy" id="431058"/>
    <lineage>
        <taxon>Bacteria</taxon>
        <taxon>Pseudomonadati</taxon>
        <taxon>Pseudomonadota</taxon>
        <taxon>Betaproteobacteria</taxon>
        <taxon>Burkholderiales</taxon>
        <taxon>Sphaerotilaceae</taxon>
        <taxon>Roseateles</taxon>
    </lineage>
</organism>
<comment type="caution">
    <text evidence="3">The sequence shown here is derived from an EMBL/GenBank/DDBJ whole genome shotgun (WGS) entry which is preliminary data.</text>
</comment>
<keyword evidence="1" id="KW-0732">Signal</keyword>
<feature type="signal peptide" evidence="1">
    <location>
        <begin position="1"/>
        <end position="26"/>
    </location>
</feature>
<reference evidence="3" key="1">
    <citation type="submission" date="2019-02" db="EMBL/GenBank/DDBJ databases">
        <title>Draft genome of the type strain Pelomonas aquatica CCUG 52575T.</title>
        <authorList>
            <person name="Gomila M."/>
            <person name="Lalucat J."/>
        </authorList>
    </citation>
    <scope>NUCLEOTIDE SEQUENCE</scope>
    <source>
        <strain evidence="3">CCUG 52575</strain>
    </source>
</reference>
<dbReference type="InterPro" id="IPR025512">
    <property type="entry name" value="DUF4399"/>
</dbReference>
<dbReference type="Proteomes" id="UP001152766">
    <property type="component" value="Unassembled WGS sequence"/>
</dbReference>
<feature type="domain" description="DUF4399" evidence="2">
    <location>
        <begin position="76"/>
        <end position="164"/>
    </location>
</feature>
<proteinExistence type="predicted"/>
<keyword evidence="4" id="KW-1185">Reference proteome</keyword>
<evidence type="ECO:0000259" key="2">
    <source>
        <dbReference type="Pfam" id="PF14347"/>
    </source>
</evidence>
<evidence type="ECO:0000313" key="4">
    <source>
        <dbReference type="Proteomes" id="UP001152766"/>
    </source>
</evidence>
<evidence type="ECO:0000313" key="3">
    <source>
        <dbReference type="EMBL" id="MDG0864757.1"/>
    </source>
</evidence>
<feature type="domain" description="DUF4399" evidence="2">
    <location>
        <begin position="227"/>
        <end position="288"/>
    </location>
</feature>